<keyword evidence="1" id="KW-0812">Transmembrane</keyword>
<dbReference type="InterPro" id="IPR023813">
    <property type="entry name" value="HsmA-like"/>
</dbReference>
<evidence type="ECO:0000256" key="1">
    <source>
        <dbReference type="SAM" id="Phobius"/>
    </source>
</evidence>
<protein>
    <submittedName>
        <fullName evidence="3">Putative repeat protein (TIGR03987 family)</fullName>
    </submittedName>
    <submittedName>
        <fullName evidence="2">TIGR03987 family protein</fullName>
    </submittedName>
</protein>
<reference evidence="3 4" key="1">
    <citation type="submission" date="2018-05" db="EMBL/GenBank/DDBJ databases">
        <title>Genomic Encyclopedia of Archaeal and Bacterial Type Strains, Phase II (KMG-II): from individual species to whole genera.</title>
        <authorList>
            <person name="Goeker M."/>
        </authorList>
    </citation>
    <scope>NUCLEOTIDE SEQUENCE [LARGE SCALE GENOMIC DNA]</scope>
    <source>
        <strain evidence="3 4">DSM 23514</strain>
    </source>
</reference>
<dbReference type="RefSeq" id="WP_109650081.1">
    <property type="nucleotide sequence ID" value="NZ_CAJQNU010000027.1"/>
</dbReference>
<keyword evidence="1" id="KW-1133">Transmembrane helix</keyword>
<feature type="transmembrane region" description="Helical" evidence="1">
    <location>
        <begin position="66"/>
        <end position="90"/>
    </location>
</feature>
<keyword evidence="5" id="KW-1185">Reference proteome</keyword>
<organism evidence="3 4">
    <name type="scientific">Maribacter polysiphoniae</name>
    <dbReference type="NCBI Taxonomy" id="429344"/>
    <lineage>
        <taxon>Bacteria</taxon>
        <taxon>Pseudomonadati</taxon>
        <taxon>Bacteroidota</taxon>
        <taxon>Flavobacteriia</taxon>
        <taxon>Flavobacteriales</taxon>
        <taxon>Flavobacteriaceae</taxon>
        <taxon>Maribacter</taxon>
    </lineage>
</organism>
<sequence length="125" mass="14677">MPTIVKFALLYFTLALLFYSIGVWAERIIRTLRPWHLIFFWLGLVADTLGTIYVKAQVGEELIFNFHTITGIFGLFLMGIHTIWASYAIIRGYPKQLMTFHRFSLIVWTIWLIPYFTGFFSGMTR</sequence>
<evidence type="ECO:0000313" key="2">
    <source>
        <dbReference type="EMBL" id="MBD1260520.1"/>
    </source>
</evidence>
<dbReference type="AlphaFoldDB" id="A0A316E2S0"/>
<proteinExistence type="predicted"/>
<keyword evidence="1" id="KW-0472">Membrane</keyword>
<dbReference type="OrthoDB" id="2751280at2"/>
<gene>
    <name evidence="2" type="ORF">HZY62_07960</name>
    <name evidence="3" type="ORF">LX92_01946</name>
</gene>
<dbReference type="NCBIfam" id="TIGR03987">
    <property type="entry name" value="HsmA family protein"/>
    <property type="match status" value="1"/>
</dbReference>
<dbReference type="Proteomes" id="UP000651837">
    <property type="component" value="Unassembled WGS sequence"/>
</dbReference>
<dbReference type="EMBL" id="JACWLN010000003">
    <property type="protein sequence ID" value="MBD1260520.1"/>
    <property type="molecule type" value="Genomic_DNA"/>
</dbReference>
<evidence type="ECO:0000313" key="3">
    <source>
        <dbReference type="EMBL" id="PWK24356.1"/>
    </source>
</evidence>
<reference evidence="2 5" key="2">
    <citation type="submission" date="2020-07" db="EMBL/GenBank/DDBJ databases">
        <title>The draft genome sequence of Maribacter polysiphoniae KCTC 22021.</title>
        <authorList>
            <person name="Mu L."/>
        </authorList>
    </citation>
    <scope>NUCLEOTIDE SEQUENCE [LARGE SCALE GENOMIC DNA]</scope>
    <source>
        <strain evidence="2 5">KCTC 22021</strain>
    </source>
</reference>
<comment type="caution">
    <text evidence="3">The sequence shown here is derived from an EMBL/GenBank/DDBJ whole genome shotgun (WGS) entry which is preliminary data.</text>
</comment>
<evidence type="ECO:0000313" key="4">
    <source>
        <dbReference type="Proteomes" id="UP000245667"/>
    </source>
</evidence>
<dbReference type="EMBL" id="QGGQ01000003">
    <property type="protein sequence ID" value="PWK24356.1"/>
    <property type="molecule type" value="Genomic_DNA"/>
</dbReference>
<feature type="transmembrane region" description="Helical" evidence="1">
    <location>
        <begin position="102"/>
        <end position="120"/>
    </location>
</feature>
<accession>A0A316E2S0</accession>
<evidence type="ECO:0000313" key="5">
    <source>
        <dbReference type="Proteomes" id="UP000651837"/>
    </source>
</evidence>
<feature type="transmembrane region" description="Helical" evidence="1">
    <location>
        <begin position="35"/>
        <end position="54"/>
    </location>
</feature>
<dbReference type="Proteomes" id="UP000245667">
    <property type="component" value="Unassembled WGS sequence"/>
</dbReference>
<name>A0A316E2S0_9FLAO</name>